<keyword evidence="1" id="KW-0175">Coiled coil</keyword>
<feature type="compositionally biased region" description="Polar residues" evidence="2">
    <location>
        <begin position="318"/>
        <end position="328"/>
    </location>
</feature>
<keyword evidence="6" id="KW-1185">Reference proteome</keyword>
<dbReference type="InterPro" id="IPR057840">
    <property type="entry name" value="FimV_N"/>
</dbReference>
<dbReference type="InterPro" id="IPR038440">
    <property type="entry name" value="FimV_C_sf"/>
</dbReference>
<organism evidence="5 6">
    <name type="scientific">Marinobacter mobilis</name>
    <dbReference type="NCBI Taxonomy" id="488533"/>
    <lineage>
        <taxon>Bacteria</taxon>
        <taxon>Pseudomonadati</taxon>
        <taxon>Pseudomonadota</taxon>
        <taxon>Gammaproteobacteria</taxon>
        <taxon>Pseudomonadales</taxon>
        <taxon>Marinobacteraceae</taxon>
        <taxon>Marinobacter</taxon>
    </lineage>
</organism>
<feature type="domain" description="FimV N-terminal" evidence="4">
    <location>
        <begin position="24"/>
        <end position="131"/>
    </location>
</feature>
<evidence type="ECO:0000259" key="4">
    <source>
        <dbReference type="Pfam" id="PF25800"/>
    </source>
</evidence>
<dbReference type="NCBIfam" id="TIGR03504">
    <property type="entry name" value="FimV_Cterm"/>
    <property type="match status" value="1"/>
</dbReference>
<sequence>MKVRKLAVALALAGGLGSGVAQALGLGEIELQSYLNEPLEADIGLTRSGGVSPSDVFVNLASEGAYRQVGIDRSYFLNKLKFDVTTAADGNLVVNVSTTEPVREPYLNFLLEVTWPSGRLMREYAVLIDPPVYAEDSGLTQQVQAPVVAPTPAPAPAPAPRQTVSAAPRVEAAPASSSGTGSPATFGPTGPADTLWAIASAVKPNSSVSNQQVMLAIQDLNPDAFIGGNINRLKRGQVLRIPTLEQVQQRSRAQATQEVSLQNEALAAPVARTVDAREETPEVAAEQTAPQVAAAVETGGDELKLMVADTTMDPAENDSGSAGGESTMSGGVDSGSSVVMEELDSTRRENEELSGRVEDLQAQVETLQRLLELKNTQLAEFEQSIEERAQAGLPSSADADVLADEAGEMTAGGEEAAVGADAAADEGALAEDQSGVVEAITEEGIADGGTDEGVAPSDGEPELGQSAGMEPDVVAQDTMADGGLPAETGVMPDMAEDPEPAAEAVAPVAESKPEPVASPPVQPETAGKGFPQNIIDAIVNNPLYQIALGGGLVLFLLLMLLVARRNASKEKAFYDELNKESEGEDDTLVLATDESAEQTDEGDNPLEEVDVYIAYGRLDQAAHALEAAISKEPSRTDLRLKLLGVYADSEDRNSFEKQFGELEALEDDEAIAAAEALRSRLEEAEAAPSIDELESQLMSESFAAPTEQQEPAAEEAEPEHSEASELEFGDIDFESLDEDVKPSASEQAETAEEEGLTLAMEEPVAEATPEIQSETARDAEAPIEFDLSEEALPDLEDLPDIEDQVESVADLNDDNLDLEFDIDTATDEEAAGVDLELGELDDSLGFDQELSTEDEGAADLEEEFASLELGEESLEDLGGLAEEEPAASGEGETLADLGSSEELGVAEELSEEHALDESFLDDLDAELDKVAGEESEELQVAEDTLEGLELDVSDEDLALMGEVAGDGAADLEGPALDEELGLEDALGESAESEMDVPVAGEAVAEEESEALQSQGEAGQAPTVSGVPEIDEAALGEDDDFDFLAGTDEAATKLDLARAYIEMGDADGARDILEEVAIEGSDEQKVEAQDLLKSLS</sequence>
<evidence type="ECO:0000313" key="6">
    <source>
        <dbReference type="Proteomes" id="UP000199675"/>
    </source>
</evidence>
<feature type="compositionally biased region" description="Low complexity" evidence="2">
    <location>
        <begin position="410"/>
        <end position="432"/>
    </location>
</feature>
<gene>
    <name evidence="5" type="ORF">SAMN04487960_103315</name>
</gene>
<dbReference type="NCBIfam" id="TIGR03505">
    <property type="entry name" value="FimV_core"/>
    <property type="match status" value="1"/>
</dbReference>
<dbReference type="OrthoDB" id="5298707at2"/>
<feature type="compositionally biased region" description="Pro residues" evidence="2">
    <location>
        <begin position="149"/>
        <end position="159"/>
    </location>
</feature>
<dbReference type="RefSeq" id="WP_091812129.1">
    <property type="nucleotide sequence ID" value="NZ_FNNE01000003.1"/>
</dbReference>
<feature type="compositionally biased region" description="Low complexity" evidence="2">
    <location>
        <begin position="886"/>
        <end position="903"/>
    </location>
</feature>
<dbReference type="AlphaFoldDB" id="A0A1H2V2X4"/>
<feature type="region of interest" description="Disordered" evidence="2">
    <location>
        <begin position="410"/>
        <end position="433"/>
    </location>
</feature>
<dbReference type="InterPro" id="IPR020012">
    <property type="entry name" value="LysM_FimV"/>
</dbReference>
<feature type="coiled-coil region" evidence="1">
    <location>
        <begin position="343"/>
        <end position="384"/>
    </location>
</feature>
<feature type="region of interest" description="Disordered" evidence="2">
    <location>
        <begin position="987"/>
        <end position="1035"/>
    </location>
</feature>
<evidence type="ECO:0000256" key="3">
    <source>
        <dbReference type="SAM" id="SignalP"/>
    </source>
</evidence>
<feature type="region of interest" description="Disordered" evidence="2">
    <location>
        <begin position="312"/>
        <end position="337"/>
    </location>
</feature>
<accession>A0A1H2V2X4</accession>
<evidence type="ECO:0000256" key="2">
    <source>
        <dbReference type="SAM" id="MobiDB-lite"/>
    </source>
</evidence>
<feature type="region of interest" description="Disordered" evidence="2">
    <location>
        <begin position="498"/>
        <end position="525"/>
    </location>
</feature>
<keyword evidence="3" id="KW-0732">Signal</keyword>
<dbReference type="Proteomes" id="UP000199675">
    <property type="component" value="Unassembled WGS sequence"/>
</dbReference>
<feature type="signal peptide" evidence="3">
    <location>
        <begin position="1"/>
        <end position="23"/>
    </location>
</feature>
<reference evidence="5 6" key="1">
    <citation type="submission" date="2016-10" db="EMBL/GenBank/DDBJ databases">
        <authorList>
            <person name="de Groot N.N."/>
        </authorList>
    </citation>
    <scope>NUCLEOTIDE SEQUENCE [LARGE SCALE GENOMIC DNA]</scope>
    <source>
        <strain evidence="5 6">CGMCC 1.7059</strain>
    </source>
</reference>
<feature type="compositionally biased region" description="Low complexity" evidence="2">
    <location>
        <begin position="172"/>
        <end position="188"/>
    </location>
</feature>
<feature type="chain" id="PRO_5011702135" evidence="3">
    <location>
        <begin position="24"/>
        <end position="1095"/>
    </location>
</feature>
<feature type="compositionally biased region" description="Acidic residues" evidence="2">
    <location>
        <begin position="724"/>
        <end position="737"/>
    </location>
</feature>
<feature type="region of interest" description="Disordered" evidence="2">
    <location>
        <begin position="701"/>
        <end position="780"/>
    </location>
</feature>
<dbReference type="Pfam" id="PF25800">
    <property type="entry name" value="FimV_N"/>
    <property type="match status" value="1"/>
</dbReference>
<feature type="region of interest" description="Disordered" evidence="2">
    <location>
        <begin position="875"/>
        <end position="918"/>
    </location>
</feature>
<dbReference type="EMBL" id="FNNE01000003">
    <property type="protein sequence ID" value="SDW62702.1"/>
    <property type="molecule type" value="Genomic_DNA"/>
</dbReference>
<name>A0A1H2V2X4_9GAMM</name>
<dbReference type="STRING" id="488533.SAMN04487960_103315"/>
<feature type="compositionally biased region" description="Acidic residues" evidence="2">
    <location>
        <begin position="875"/>
        <end position="885"/>
    </location>
</feature>
<feature type="region of interest" description="Disordered" evidence="2">
    <location>
        <begin position="445"/>
        <end position="467"/>
    </location>
</feature>
<evidence type="ECO:0000313" key="5">
    <source>
        <dbReference type="EMBL" id="SDW62702.1"/>
    </source>
</evidence>
<feature type="region of interest" description="Disordered" evidence="2">
    <location>
        <begin position="149"/>
        <end position="188"/>
    </location>
</feature>
<evidence type="ECO:0000256" key="1">
    <source>
        <dbReference type="SAM" id="Coils"/>
    </source>
</evidence>
<protein>
    <submittedName>
        <fullName evidence="5">Pilus assembly protein FimV</fullName>
    </submittedName>
</protein>
<dbReference type="Gene3D" id="1.20.58.2200">
    <property type="match status" value="1"/>
</dbReference>
<feature type="compositionally biased region" description="Low complexity" evidence="2">
    <location>
        <begin position="501"/>
        <end position="510"/>
    </location>
</feature>
<dbReference type="InterPro" id="IPR020011">
    <property type="entry name" value="FimV_C"/>
</dbReference>
<proteinExistence type="predicted"/>